<evidence type="ECO:0000313" key="2">
    <source>
        <dbReference type="Proteomes" id="UP000016801"/>
    </source>
</evidence>
<gene>
    <name evidence="1" type="ORF">CPUR_04970</name>
</gene>
<keyword evidence="2" id="KW-1185">Reference proteome</keyword>
<dbReference type="OrthoDB" id="2943660at2759"/>
<organism evidence="1 2">
    <name type="scientific">Claviceps purpurea (strain 20.1)</name>
    <name type="common">Ergot fungus</name>
    <name type="synonym">Sphacelia segetum</name>
    <dbReference type="NCBI Taxonomy" id="1111077"/>
    <lineage>
        <taxon>Eukaryota</taxon>
        <taxon>Fungi</taxon>
        <taxon>Dikarya</taxon>
        <taxon>Ascomycota</taxon>
        <taxon>Pezizomycotina</taxon>
        <taxon>Sordariomycetes</taxon>
        <taxon>Hypocreomycetidae</taxon>
        <taxon>Hypocreales</taxon>
        <taxon>Clavicipitaceae</taxon>
        <taxon>Claviceps</taxon>
    </lineage>
</organism>
<name>M1WFQ2_CLAP2</name>
<dbReference type="AlphaFoldDB" id="M1WFQ2"/>
<proteinExistence type="predicted"/>
<dbReference type="STRING" id="1111077.M1WFQ2"/>
<dbReference type="EMBL" id="CAGA01000028">
    <property type="protein sequence ID" value="CCE31119.1"/>
    <property type="molecule type" value="Genomic_DNA"/>
</dbReference>
<protein>
    <submittedName>
        <fullName evidence="1">Uncharacterized protein</fullName>
    </submittedName>
</protein>
<reference evidence="1 2" key="1">
    <citation type="journal article" date="2013" name="PLoS Genet.">
        <title>Plant-symbiotic fungi as chemical engineers: Multi-genome analysis of the Clavicipitaceae reveals dynamics of alkaloid loci.</title>
        <authorList>
            <person name="Schardl C.L."/>
            <person name="Young C.A."/>
            <person name="Hesse U."/>
            <person name="Amyotte S.G."/>
            <person name="Andreeva K."/>
            <person name="Calie P.J."/>
            <person name="Fleetwood D.J."/>
            <person name="Haws D.C."/>
            <person name="Moore N."/>
            <person name="Oeser B."/>
            <person name="Panaccione D.G."/>
            <person name="Schweri K.K."/>
            <person name="Voisey C.R."/>
            <person name="Farman M.L."/>
            <person name="Jaromczyk J.W."/>
            <person name="Roe B.A."/>
            <person name="O'Sullivan D.M."/>
            <person name="Scott B."/>
            <person name="Tudzynski P."/>
            <person name="An Z."/>
            <person name="Arnaoudova E.G."/>
            <person name="Bullock C.T."/>
            <person name="Charlton N.D."/>
            <person name="Chen L."/>
            <person name="Cox M."/>
            <person name="Dinkins R.D."/>
            <person name="Florea S."/>
            <person name="Glenn A.E."/>
            <person name="Gordon A."/>
            <person name="Gueldener U."/>
            <person name="Harris D.R."/>
            <person name="Hollin W."/>
            <person name="Jaromczyk J."/>
            <person name="Johnson R.D."/>
            <person name="Khan A.K."/>
            <person name="Leistner E."/>
            <person name="Leuchtmann A."/>
            <person name="Li C."/>
            <person name="Liu J."/>
            <person name="Liu J."/>
            <person name="Liu M."/>
            <person name="Mace W."/>
            <person name="Machado C."/>
            <person name="Nagabhyru P."/>
            <person name="Pan J."/>
            <person name="Schmid J."/>
            <person name="Sugawara K."/>
            <person name="Steiner U."/>
            <person name="Takach J.E."/>
            <person name="Tanaka E."/>
            <person name="Webb J.S."/>
            <person name="Wilson E.V."/>
            <person name="Wiseman J.L."/>
            <person name="Yoshida R."/>
            <person name="Zeng Z."/>
        </authorList>
    </citation>
    <scope>NUCLEOTIDE SEQUENCE [LARGE SCALE GENOMIC DNA]</scope>
    <source>
        <strain evidence="1 2">20.1</strain>
    </source>
</reference>
<accession>M1WFQ2</accession>
<dbReference type="Proteomes" id="UP000016801">
    <property type="component" value="Unassembled WGS sequence"/>
</dbReference>
<dbReference type="HOGENOM" id="CLU_1618838_0_0_1"/>
<evidence type="ECO:0000313" key="1">
    <source>
        <dbReference type="EMBL" id="CCE31119.1"/>
    </source>
</evidence>
<dbReference type="VEuPathDB" id="FungiDB:CPUR_04970"/>
<comment type="caution">
    <text evidence="1">The sequence shown here is derived from an EMBL/GenBank/DDBJ whole genome shotgun (WGS) entry which is preliminary data.</text>
</comment>
<sequence length="164" mass="18207">MRRKCSSQEGELDSLKKLLYQLRTSSPEEVGKLVLAIRSYEDPIAALNSYYNSTEATHETNGTSDLQSDLQLGFESELYLIPGVSVQADALPTTVASSSHVSHLMSEYLTLERPVQLPPINYQELATEINKGDTASENYCSDLLVNAICAHQCVCSSFLFLLYY</sequence>